<name>A0ABX5LDR0_9MICO</name>
<evidence type="ECO:0000313" key="3">
    <source>
        <dbReference type="Proteomes" id="UP000245674"/>
    </source>
</evidence>
<accession>A0ABX5LDR0</accession>
<evidence type="ECO:0000313" key="2">
    <source>
        <dbReference type="EMBL" id="PWJ65173.1"/>
    </source>
</evidence>
<feature type="region of interest" description="Disordered" evidence="1">
    <location>
        <begin position="1"/>
        <end position="23"/>
    </location>
</feature>
<dbReference type="RefSeq" id="WP_202129868.1">
    <property type="nucleotide sequence ID" value="NZ_QGDV01000003.1"/>
</dbReference>
<organism evidence="2 3">
    <name type="scientific">Rathayibacter iranicus NCPPB 2253 = VKM Ac-1602</name>
    <dbReference type="NCBI Taxonomy" id="1328868"/>
    <lineage>
        <taxon>Bacteria</taxon>
        <taxon>Bacillati</taxon>
        <taxon>Actinomycetota</taxon>
        <taxon>Actinomycetes</taxon>
        <taxon>Micrococcales</taxon>
        <taxon>Microbacteriaceae</taxon>
        <taxon>Rathayibacter</taxon>
    </lineage>
</organism>
<dbReference type="EMBL" id="QGDV01000003">
    <property type="protein sequence ID" value="PWJ65173.1"/>
    <property type="molecule type" value="Genomic_DNA"/>
</dbReference>
<dbReference type="Proteomes" id="UP000245674">
    <property type="component" value="Unassembled WGS sequence"/>
</dbReference>
<reference evidence="2 3" key="1">
    <citation type="submission" date="2018-03" db="EMBL/GenBank/DDBJ databases">
        <title>Genomic Encyclopedia of Type Strains, Phase III (KMG-III): the genomes of soil and plant-associated and newly described type strains.</title>
        <authorList>
            <person name="Whitman W."/>
        </authorList>
    </citation>
    <scope>NUCLEOTIDE SEQUENCE [LARGE SCALE GENOMIC DNA]</scope>
    <source>
        <strain evidence="2 3">VKM Ac-1602</strain>
    </source>
</reference>
<keyword evidence="3" id="KW-1185">Reference proteome</keyword>
<gene>
    <name evidence="2" type="ORF">B0H03_10319</name>
</gene>
<comment type="caution">
    <text evidence="2">The sequence shown here is derived from an EMBL/GenBank/DDBJ whole genome shotgun (WGS) entry which is preliminary data.</text>
</comment>
<proteinExistence type="predicted"/>
<sequence>MASIQAEQQTRRPPAVTMAHRSDESAIESALQVRVALLIESLGSGAEVARLLDVNRSQPSQWRRGNEQPGPRTSQLLLDLDYVVAKARQAWSGRAAVDWLTGANAVLDGARPIDVLRRSGSTEVIRALDVAMA</sequence>
<evidence type="ECO:0000256" key="1">
    <source>
        <dbReference type="SAM" id="MobiDB-lite"/>
    </source>
</evidence>
<protein>
    <submittedName>
        <fullName evidence="2">Uncharacterized protein DUF2384</fullName>
    </submittedName>
</protein>